<dbReference type="InterPro" id="IPR035976">
    <property type="entry name" value="Sushi/SCR/CCP_sf"/>
</dbReference>
<dbReference type="EMBL" id="JARBDR010000793">
    <property type="protein sequence ID" value="KAJ8307108.1"/>
    <property type="molecule type" value="Genomic_DNA"/>
</dbReference>
<feature type="domain" description="Sushi" evidence="10">
    <location>
        <begin position="181"/>
        <end position="244"/>
    </location>
</feature>
<dbReference type="SUPFAM" id="SSF52799">
    <property type="entry name" value="(Phosphotyrosine protein) phosphatases II"/>
    <property type="match status" value="1"/>
</dbReference>
<feature type="transmembrane region" description="Helical" evidence="7">
    <location>
        <begin position="254"/>
        <end position="278"/>
    </location>
</feature>
<evidence type="ECO:0000256" key="5">
    <source>
        <dbReference type="ARBA" id="ARBA00023157"/>
    </source>
</evidence>
<organism evidence="11 12">
    <name type="scientific">Tegillarca granosa</name>
    <name type="common">Malaysian cockle</name>
    <name type="synonym">Anadara granosa</name>
    <dbReference type="NCBI Taxonomy" id="220873"/>
    <lineage>
        <taxon>Eukaryota</taxon>
        <taxon>Metazoa</taxon>
        <taxon>Spiralia</taxon>
        <taxon>Lophotrochozoa</taxon>
        <taxon>Mollusca</taxon>
        <taxon>Bivalvia</taxon>
        <taxon>Autobranchia</taxon>
        <taxon>Pteriomorphia</taxon>
        <taxon>Arcoida</taxon>
        <taxon>Arcoidea</taxon>
        <taxon>Arcidae</taxon>
        <taxon>Tegillarca</taxon>
    </lineage>
</organism>
<name>A0ABQ9EUX7_TEGGR</name>
<evidence type="ECO:0000256" key="1">
    <source>
        <dbReference type="ARBA" id="ARBA00009580"/>
    </source>
</evidence>
<dbReference type="InterPro" id="IPR003595">
    <property type="entry name" value="Tyr_Pase_cat"/>
</dbReference>
<dbReference type="InterPro" id="IPR000242">
    <property type="entry name" value="PTP_cat"/>
</dbReference>
<keyword evidence="7" id="KW-1133">Transmembrane helix</keyword>
<dbReference type="Gene3D" id="2.10.70.10">
    <property type="entry name" value="Complement Module, domain 1"/>
    <property type="match status" value="3"/>
</dbReference>
<dbReference type="SMART" id="SM00194">
    <property type="entry name" value="PTPc"/>
    <property type="match status" value="1"/>
</dbReference>
<evidence type="ECO:0000259" key="9">
    <source>
        <dbReference type="PROSITE" id="PS50056"/>
    </source>
</evidence>
<evidence type="ECO:0000259" key="8">
    <source>
        <dbReference type="PROSITE" id="PS50055"/>
    </source>
</evidence>
<feature type="domain" description="Sushi" evidence="10">
    <location>
        <begin position="55"/>
        <end position="115"/>
    </location>
</feature>
<dbReference type="PANTHER" id="PTHR19134">
    <property type="entry name" value="RECEPTOR-TYPE TYROSINE-PROTEIN PHOSPHATASE"/>
    <property type="match status" value="1"/>
</dbReference>
<dbReference type="Proteomes" id="UP001217089">
    <property type="component" value="Unassembled WGS sequence"/>
</dbReference>
<dbReference type="Pfam" id="PF00102">
    <property type="entry name" value="Y_phosphatase"/>
    <property type="match status" value="2"/>
</dbReference>
<comment type="similarity">
    <text evidence="1">Belongs to the protein-tyrosine phosphatase family.</text>
</comment>
<reference evidence="11 12" key="1">
    <citation type="submission" date="2022-12" db="EMBL/GenBank/DDBJ databases">
        <title>Chromosome-level genome of Tegillarca granosa.</title>
        <authorList>
            <person name="Kim J."/>
        </authorList>
    </citation>
    <scope>NUCLEOTIDE SEQUENCE [LARGE SCALE GENOMIC DNA]</scope>
    <source>
        <strain evidence="11">Teg-2019</strain>
        <tissue evidence="11">Adductor muscle</tissue>
    </source>
</reference>
<keyword evidence="3" id="KW-0378">Hydrolase</keyword>
<evidence type="ECO:0000256" key="6">
    <source>
        <dbReference type="PROSITE-ProRule" id="PRU00302"/>
    </source>
</evidence>
<dbReference type="InterPro" id="IPR016130">
    <property type="entry name" value="Tyr_Pase_AS"/>
</dbReference>
<evidence type="ECO:0000256" key="4">
    <source>
        <dbReference type="ARBA" id="ARBA00022912"/>
    </source>
</evidence>
<dbReference type="InterPro" id="IPR050348">
    <property type="entry name" value="Protein-Tyr_Phosphatase"/>
</dbReference>
<feature type="domain" description="Tyrosine-protein phosphatase" evidence="8">
    <location>
        <begin position="320"/>
        <end position="509"/>
    </location>
</feature>
<dbReference type="Pfam" id="PF00084">
    <property type="entry name" value="Sushi"/>
    <property type="match status" value="3"/>
</dbReference>
<keyword evidence="7" id="KW-0812">Transmembrane</keyword>
<dbReference type="PANTHER" id="PTHR19134:SF562">
    <property type="entry name" value="PROTEIN-TYROSINE-PHOSPHATASE"/>
    <property type="match status" value="1"/>
</dbReference>
<dbReference type="InterPro" id="IPR000436">
    <property type="entry name" value="Sushi_SCR_CCP_dom"/>
</dbReference>
<dbReference type="SMART" id="SM00032">
    <property type="entry name" value="CCP"/>
    <property type="match status" value="3"/>
</dbReference>
<sequence length="554" mass="61694">MASRACRFGSNCAATCSNFCPKNCIADDKDYRCKNNECPEGKCKDDWMGKYCTQKQCNMSHLRDLHLSPVNPKTTPYLSGESLKVKCILGYTPNTTGTIECNEEGHWNANIKCSAIRCRVPGIIDTRIYLTPNQTSVQFNTSISLACDAGYTLNGRNVFNCQANGVWDGLWNNLTAKCEVNKCRYPKDIDPYLNITELNEFVVFGTIVTLSCIKGDLVGPKNIKCNIDGKWNVNVDRSSPVCETGKDLQNSSSYVAIGCGIGATVVVIVVVVIVVIFMRRRVAKTQRNKPYDEVKEEDGQNIYCNIKNSDMAVSETTLTENNEKTNQQNTYYAFLPNEKVSMTAVDVDKFKDYVDENKGVDSVIKLQFLGYESFHRYVASQGPIKGIEEDFWEMIYQLGSEKIVMLTNLIEDGKGGSAWKDVRQFHFTSWPDKGVPKYASSLVHFRSKVLAAPTKGKGPLVVHCSAGVGRTGTFIALDYLVSQASSVGQVDPFACVETLRRQRVNMVQTATLNETSPKLQDEDFVSGKAVENQMKNRYNDILPGINQVNSKTLL</sequence>
<dbReference type="SMART" id="SM00404">
    <property type="entry name" value="PTPc_motif"/>
    <property type="match status" value="1"/>
</dbReference>
<evidence type="ECO:0000259" key="10">
    <source>
        <dbReference type="PROSITE" id="PS50923"/>
    </source>
</evidence>
<gene>
    <name evidence="11" type="ORF">KUTeg_015192</name>
</gene>
<feature type="domain" description="Sushi" evidence="10">
    <location>
        <begin position="116"/>
        <end position="180"/>
    </location>
</feature>
<dbReference type="InterPro" id="IPR000387">
    <property type="entry name" value="Tyr_Pase_dom"/>
</dbReference>
<keyword evidence="5 6" id="KW-1015">Disulfide bond</keyword>
<keyword evidence="12" id="KW-1185">Reference proteome</keyword>
<dbReference type="EC" id="3.1.3.48" evidence="2"/>
<comment type="caution">
    <text evidence="6">Lacks conserved residue(s) required for the propagation of feature annotation.</text>
</comment>
<dbReference type="PRINTS" id="PR00700">
    <property type="entry name" value="PRTYPHPHTASE"/>
</dbReference>
<evidence type="ECO:0000256" key="7">
    <source>
        <dbReference type="SAM" id="Phobius"/>
    </source>
</evidence>
<feature type="disulfide bond" evidence="6">
    <location>
        <begin position="118"/>
        <end position="161"/>
    </location>
</feature>
<keyword evidence="6" id="KW-0768">Sushi</keyword>
<dbReference type="CDD" id="cd00033">
    <property type="entry name" value="CCP"/>
    <property type="match status" value="3"/>
</dbReference>
<protein>
    <recommendedName>
        <fullName evidence="2">protein-tyrosine-phosphatase</fullName>
        <ecNumber evidence="2">3.1.3.48</ecNumber>
    </recommendedName>
</protein>
<evidence type="ECO:0000313" key="12">
    <source>
        <dbReference type="Proteomes" id="UP001217089"/>
    </source>
</evidence>
<accession>A0ABQ9EUX7</accession>
<keyword evidence="7" id="KW-0472">Membrane</keyword>
<dbReference type="PROSITE" id="PS00383">
    <property type="entry name" value="TYR_PHOSPHATASE_1"/>
    <property type="match status" value="1"/>
</dbReference>
<proteinExistence type="inferred from homology"/>
<dbReference type="PROSITE" id="PS50055">
    <property type="entry name" value="TYR_PHOSPHATASE_PTP"/>
    <property type="match status" value="1"/>
</dbReference>
<dbReference type="PROSITE" id="PS50923">
    <property type="entry name" value="SUSHI"/>
    <property type="match status" value="3"/>
</dbReference>
<feature type="domain" description="Tyrosine specific protein phosphatases" evidence="9">
    <location>
        <begin position="440"/>
        <end position="514"/>
    </location>
</feature>
<evidence type="ECO:0000256" key="3">
    <source>
        <dbReference type="ARBA" id="ARBA00022801"/>
    </source>
</evidence>
<dbReference type="Gene3D" id="3.90.190.10">
    <property type="entry name" value="Protein tyrosine phosphatase superfamily"/>
    <property type="match status" value="2"/>
</dbReference>
<dbReference type="SUPFAM" id="SSF57535">
    <property type="entry name" value="Complement control module/SCR domain"/>
    <property type="match status" value="3"/>
</dbReference>
<comment type="caution">
    <text evidence="11">The sequence shown here is derived from an EMBL/GenBank/DDBJ whole genome shotgun (WGS) entry which is preliminary data.</text>
</comment>
<evidence type="ECO:0000256" key="2">
    <source>
        <dbReference type="ARBA" id="ARBA00013064"/>
    </source>
</evidence>
<dbReference type="PROSITE" id="PS50056">
    <property type="entry name" value="TYR_PHOSPHATASE_2"/>
    <property type="match status" value="1"/>
</dbReference>
<dbReference type="InterPro" id="IPR029021">
    <property type="entry name" value="Prot-tyrosine_phosphatase-like"/>
</dbReference>
<evidence type="ECO:0000313" key="11">
    <source>
        <dbReference type="EMBL" id="KAJ8307108.1"/>
    </source>
</evidence>
<keyword evidence="4" id="KW-0904">Protein phosphatase</keyword>